<comment type="caution">
    <text evidence="12">The sequence shown here is derived from an EMBL/GenBank/DDBJ whole genome shotgun (WGS) entry which is preliminary data.</text>
</comment>
<feature type="compositionally biased region" description="Gly residues" evidence="10">
    <location>
        <begin position="616"/>
        <end position="647"/>
    </location>
</feature>
<protein>
    <recommendedName>
        <fullName evidence="4">adenosine deaminase</fullName>
        <ecNumber evidence="4">3.5.4.4</ecNumber>
    </recommendedName>
</protein>
<feature type="region of interest" description="Disordered" evidence="10">
    <location>
        <begin position="605"/>
        <end position="689"/>
    </location>
</feature>
<dbReference type="Gene3D" id="3.20.20.140">
    <property type="entry name" value="Metal-dependent hydrolases"/>
    <property type="match status" value="1"/>
</dbReference>
<evidence type="ECO:0000256" key="4">
    <source>
        <dbReference type="ARBA" id="ARBA00012784"/>
    </source>
</evidence>
<dbReference type="Proteomes" id="UP001305647">
    <property type="component" value="Unassembled WGS sequence"/>
</dbReference>
<evidence type="ECO:0000256" key="6">
    <source>
        <dbReference type="ARBA" id="ARBA00022723"/>
    </source>
</evidence>
<accession>A0AAN6PR37</accession>
<evidence type="ECO:0000313" key="12">
    <source>
        <dbReference type="EMBL" id="KAK4096377.1"/>
    </source>
</evidence>
<feature type="compositionally biased region" description="Low complexity" evidence="10">
    <location>
        <begin position="20"/>
        <end position="56"/>
    </location>
</feature>
<dbReference type="PANTHER" id="PTHR11409:SF37">
    <property type="entry name" value="ADENOSINE DEAMINASE DOMAIN-CONTAINING PROTEIN"/>
    <property type="match status" value="1"/>
</dbReference>
<feature type="region of interest" description="Disordered" evidence="10">
    <location>
        <begin position="1"/>
        <end position="58"/>
    </location>
</feature>
<evidence type="ECO:0000256" key="3">
    <source>
        <dbReference type="ARBA" id="ARBA00006083"/>
    </source>
</evidence>
<dbReference type="PANTHER" id="PTHR11409">
    <property type="entry name" value="ADENOSINE DEAMINASE"/>
    <property type="match status" value="1"/>
</dbReference>
<evidence type="ECO:0000259" key="11">
    <source>
        <dbReference type="Pfam" id="PF00962"/>
    </source>
</evidence>
<gene>
    <name evidence="12" type="ORF">N658DRAFT_436227</name>
</gene>
<keyword evidence="8 12" id="KW-0378">Hydrolase</keyword>
<dbReference type="GO" id="GO:0005576">
    <property type="term" value="C:extracellular region"/>
    <property type="evidence" value="ECO:0007669"/>
    <property type="project" value="UniProtKB-SubCell"/>
</dbReference>
<feature type="compositionally biased region" description="Low complexity" evidence="10">
    <location>
        <begin position="673"/>
        <end position="689"/>
    </location>
</feature>
<feature type="compositionally biased region" description="Gly residues" evidence="10">
    <location>
        <begin position="661"/>
        <end position="672"/>
    </location>
</feature>
<comment type="cofactor">
    <cofactor evidence="1">
        <name>Zn(2+)</name>
        <dbReference type="ChEBI" id="CHEBI:29105"/>
    </cofactor>
</comment>
<sequence>MASNPNHTRANALPQRPHAQHGQHQASSHQGQHQASSHTHAASSKASSSQSNLSAQVKHYEQLREQTVQAEAAMGFEHVCHRKATTDEIKANLILQQIKQEDLAIYRKHGARPDSLGQAHEYFYGDHFLSNVGLIEQTALFKLCQAMPKGAHLHIHFNANLAPGFLLGIAKNMTAMYIWSSEPLTDRAAFARCRIQFSILGPGELKAKNPAGAANLFSRGYKAYPQQEKGCGWMLFKDFFTTFPSAAGQVQGVDSNVDRWLQHKLVFHEEETHNSLQTADGAWKNFNTRTQMMKGLFNYKTAYVRYTQACLAEFARDNIQYAEIRPNFMQTNQVWEDEGSGRLDNEAIMRLIIAEYEAFQQTHRGKVFKGLKIIYCTPRSFGKDMVRLALNECLKFKRMFPEYIAGFDLVGEESKGFPLRHFTEEFLQFQSDCSAAHVSIPFLFHCGETLDKGTDTDGNLYDALLLGAKRIGHGFALAWHPLLMQKMKERGVCVELCPISNEILGLTPRVGGHAAYTLLANNVACTISTDNSTPFQSTLSHDFYQIMAGKRDMTLFGFRQLIEWSIEHSCLESAKKIKVKREWEAMWDAFVAGILKGAFGGRQAGASSSSSVAAPSGGGPGGGSGSSPGSGPGSGGHHVVAGHGGVSNGRVGSSSQSQGQGQVGGRGGGGRAQAGSSTAASSGSRQTRK</sequence>
<reference evidence="12" key="1">
    <citation type="journal article" date="2023" name="Mol. Phylogenet. Evol.">
        <title>Genome-scale phylogeny and comparative genomics of the fungal order Sordariales.</title>
        <authorList>
            <person name="Hensen N."/>
            <person name="Bonometti L."/>
            <person name="Westerberg I."/>
            <person name="Brannstrom I.O."/>
            <person name="Guillou S."/>
            <person name="Cros-Aarteil S."/>
            <person name="Calhoun S."/>
            <person name="Haridas S."/>
            <person name="Kuo A."/>
            <person name="Mondo S."/>
            <person name="Pangilinan J."/>
            <person name="Riley R."/>
            <person name="LaButti K."/>
            <person name="Andreopoulos B."/>
            <person name="Lipzen A."/>
            <person name="Chen C."/>
            <person name="Yan M."/>
            <person name="Daum C."/>
            <person name="Ng V."/>
            <person name="Clum A."/>
            <person name="Steindorff A."/>
            <person name="Ohm R.A."/>
            <person name="Martin F."/>
            <person name="Silar P."/>
            <person name="Natvig D.O."/>
            <person name="Lalanne C."/>
            <person name="Gautier V."/>
            <person name="Ament-Velasquez S.L."/>
            <person name="Kruys A."/>
            <person name="Hutchinson M.I."/>
            <person name="Powell A.J."/>
            <person name="Barry K."/>
            <person name="Miller A.N."/>
            <person name="Grigoriev I.V."/>
            <person name="Debuchy R."/>
            <person name="Gladieux P."/>
            <person name="Hiltunen Thoren M."/>
            <person name="Johannesson H."/>
        </authorList>
    </citation>
    <scope>NUCLEOTIDE SEQUENCE</scope>
    <source>
        <strain evidence="12">CBS 757.83</strain>
    </source>
</reference>
<keyword evidence="13" id="KW-1185">Reference proteome</keyword>
<organism evidence="12 13">
    <name type="scientific">Parathielavia hyrcaniae</name>
    <dbReference type="NCBI Taxonomy" id="113614"/>
    <lineage>
        <taxon>Eukaryota</taxon>
        <taxon>Fungi</taxon>
        <taxon>Dikarya</taxon>
        <taxon>Ascomycota</taxon>
        <taxon>Pezizomycotina</taxon>
        <taxon>Sordariomycetes</taxon>
        <taxon>Sordariomycetidae</taxon>
        <taxon>Sordariales</taxon>
        <taxon>Chaetomiaceae</taxon>
        <taxon>Parathielavia</taxon>
    </lineage>
</organism>
<keyword evidence="6" id="KW-0479">Metal-binding</keyword>
<evidence type="ECO:0000313" key="13">
    <source>
        <dbReference type="Proteomes" id="UP001305647"/>
    </source>
</evidence>
<reference evidence="12" key="2">
    <citation type="submission" date="2023-05" db="EMBL/GenBank/DDBJ databases">
        <authorList>
            <consortium name="Lawrence Berkeley National Laboratory"/>
            <person name="Steindorff A."/>
            <person name="Hensen N."/>
            <person name="Bonometti L."/>
            <person name="Westerberg I."/>
            <person name="Brannstrom I.O."/>
            <person name="Guillou S."/>
            <person name="Cros-Aarteil S."/>
            <person name="Calhoun S."/>
            <person name="Haridas S."/>
            <person name="Kuo A."/>
            <person name="Mondo S."/>
            <person name="Pangilinan J."/>
            <person name="Riley R."/>
            <person name="Labutti K."/>
            <person name="Andreopoulos B."/>
            <person name="Lipzen A."/>
            <person name="Chen C."/>
            <person name="Yanf M."/>
            <person name="Daum C."/>
            <person name="Ng V."/>
            <person name="Clum A."/>
            <person name="Ohm R."/>
            <person name="Martin F."/>
            <person name="Silar P."/>
            <person name="Natvig D."/>
            <person name="Lalanne C."/>
            <person name="Gautier V."/>
            <person name="Ament-Velasquez S.L."/>
            <person name="Kruys A."/>
            <person name="Hutchinson M.I."/>
            <person name="Powell A.J."/>
            <person name="Barry K."/>
            <person name="Miller A.N."/>
            <person name="Grigoriev I.V."/>
            <person name="Debuchy R."/>
            <person name="Gladieux P."/>
            <person name="Thoren M.H."/>
            <person name="Johannesson H."/>
        </authorList>
    </citation>
    <scope>NUCLEOTIDE SEQUENCE</scope>
    <source>
        <strain evidence="12">CBS 757.83</strain>
    </source>
</reference>
<feature type="domain" description="Adenosine deaminase" evidence="11">
    <location>
        <begin position="270"/>
        <end position="579"/>
    </location>
</feature>
<evidence type="ECO:0000256" key="10">
    <source>
        <dbReference type="SAM" id="MobiDB-lite"/>
    </source>
</evidence>
<dbReference type="Pfam" id="PF00962">
    <property type="entry name" value="A_deaminase"/>
    <property type="match status" value="1"/>
</dbReference>
<dbReference type="GO" id="GO:0004000">
    <property type="term" value="F:adenosine deaminase activity"/>
    <property type="evidence" value="ECO:0007669"/>
    <property type="project" value="TreeGrafter"/>
</dbReference>
<dbReference type="AlphaFoldDB" id="A0AAN6PR37"/>
<dbReference type="GO" id="GO:0006154">
    <property type="term" value="P:adenosine catabolic process"/>
    <property type="evidence" value="ECO:0007669"/>
    <property type="project" value="TreeGrafter"/>
</dbReference>
<evidence type="ECO:0000256" key="8">
    <source>
        <dbReference type="ARBA" id="ARBA00022801"/>
    </source>
</evidence>
<evidence type="ECO:0000256" key="7">
    <source>
        <dbReference type="ARBA" id="ARBA00022729"/>
    </source>
</evidence>
<name>A0AAN6PR37_9PEZI</name>
<feature type="compositionally biased region" description="Low complexity" evidence="10">
    <location>
        <begin position="648"/>
        <end position="660"/>
    </location>
</feature>
<dbReference type="InterPro" id="IPR001365">
    <property type="entry name" value="A_deaminase_dom"/>
</dbReference>
<evidence type="ECO:0000256" key="1">
    <source>
        <dbReference type="ARBA" id="ARBA00001947"/>
    </source>
</evidence>
<dbReference type="EC" id="3.5.4.4" evidence="4"/>
<proteinExistence type="inferred from homology"/>
<evidence type="ECO:0000256" key="5">
    <source>
        <dbReference type="ARBA" id="ARBA00022525"/>
    </source>
</evidence>
<keyword evidence="7" id="KW-0732">Signal</keyword>
<evidence type="ECO:0000256" key="9">
    <source>
        <dbReference type="ARBA" id="ARBA00047764"/>
    </source>
</evidence>
<dbReference type="SUPFAM" id="SSF51556">
    <property type="entry name" value="Metallo-dependent hydrolases"/>
    <property type="match status" value="1"/>
</dbReference>
<dbReference type="InterPro" id="IPR032466">
    <property type="entry name" value="Metal_Hydrolase"/>
</dbReference>
<comment type="subcellular location">
    <subcellularLocation>
        <location evidence="2">Secreted</location>
    </subcellularLocation>
</comment>
<feature type="compositionally biased region" description="Low complexity" evidence="10">
    <location>
        <begin position="605"/>
        <end position="615"/>
    </location>
</feature>
<dbReference type="EMBL" id="MU863717">
    <property type="protein sequence ID" value="KAK4096377.1"/>
    <property type="molecule type" value="Genomic_DNA"/>
</dbReference>
<evidence type="ECO:0000256" key="2">
    <source>
        <dbReference type="ARBA" id="ARBA00004613"/>
    </source>
</evidence>
<dbReference type="GO" id="GO:0046872">
    <property type="term" value="F:metal ion binding"/>
    <property type="evidence" value="ECO:0007669"/>
    <property type="project" value="UniProtKB-KW"/>
</dbReference>
<dbReference type="InterPro" id="IPR006330">
    <property type="entry name" value="Ado/ade_deaminase"/>
</dbReference>
<keyword evidence="5" id="KW-0964">Secreted</keyword>
<comment type="similarity">
    <text evidence="3">Belongs to the metallo-dependent hydrolases superfamily. Adenosine and AMP deaminases family. ADGF subfamily.</text>
</comment>
<dbReference type="FunFam" id="3.20.20.140:FF:000017">
    <property type="entry name" value="Adenosine deaminase 2"/>
    <property type="match status" value="1"/>
</dbReference>
<dbReference type="GO" id="GO:0046103">
    <property type="term" value="P:inosine biosynthetic process"/>
    <property type="evidence" value="ECO:0007669"/>
    <property type="project" value="TreeGrafter"/>
</dbReference>
<comment type="catalytic activity">
    <reaction evidence="9">
        <text>adenosine + H2O + H(+) = inosine + NH4(+)</text>
        <dbReference type="Rhea" id="RHEA:24408"/>
        <dbReference type="ChEBI" id="CHEBI:15377"/>
        <dbReference type="ChEBI" id="CHEBI:15378"/>
        <dbReference type="ChEBI" id="CHEBI:16335"/>
        <dbReference type="ChEBI" id="CHEBI:17596"/>
        <dbReference type="ChEBI" id="CHEBI:28938"/>
        <dbReference type="EC" id="3.5.4.4"/>
    </reaction>
</comment>